<organism evidence="4 5">
    <name type="scientific">Thalassobellus suaedae</name>
    <dbReference type="NCBI Taxonomy" id="3074124"/>
    <lineage>
        <taxon>Bacteria</taxon>
        <taxon>Pseudomonadati</taxon>
        <taxon>Bacteroidota</taxon>
        <taxon>Flavobacteriia</taxon>
        <taxon>Flavobacteriales</taxon>
        <taxon>Flavobacteriaceae</taxon>
        <taxon>Thalassobellus</taxon>
    </lineage>
</organism>
<dbReference type="InterPro" id="IPR013785">
    <property type="entry name" value="Aldolase_TIM"/>
</dbReference>
<dbReference type="Pfam" id="PF00701">
    <property type="entry name" value="DHDPS"/>
    <property type="match status" value="1"/>
</dbReference>
<dbReference type="GO" id="GO:0008840">
    <property type="term" value="F:4-hydroxy-tetrahydrodipicolinate synthase activity"/>
    <property type="evidence" value="ECO:0007669"/>
    <property type="project" value="UniProtKB-EC"/>
</dbReference>
<protein>
    <submittedName>
        <fullName evidence="4">Dihydrodipicolinate synthase family protein</fullName>
        <ecNumber evidence="4">4.1.3.3</ecNumber>
        <ecNumber evidence="4">4.2.1.41</ecNumber>
        <ecNumber evidence="4">4.3.3.7</ecNumber>
    </submittedName>
</protein>
<evidence type="ECO:0000256" key="1">
    <source>
        <dbReference type="ARBA" id="ARBA00007592"/>
    </source>
</evidence>
<accession>A0ABY9XWT9</accession>
<dbReference type="InterPro" id="IPR002220">
    <property type="entry name" value="DapA-like"/>
</dbReference>
<dbReference type="EMBL" id="CP134537">
    <property type="protein sequence ID" value="WNH10423.1"/>
    <property type="molecule type" value="Genomic_DNA"/>
</dbReference>
<dbReference type="EC" id="4.1.3.3" evidence="4"/>
<gene>
    <name evidence="4" type="ORF">RHP51_07125</name>
</gene>
<dbReference type="PANTHER" id="PTHR12128:SF66">
    <property type="entry name" value="4-HYDROXY-2-OXOGLUTARATE ALDOLASE, MITOCHONDRIAL"/>
    <property type="match status" value="1"/>
</dbReference>
<dbReference type="PANTHER" id="PTHR12128">
    <property type="entry name" value="DIHYDRODIPICOLINATE SYNTHASE"/>
    <property type="match status" value="1"/>
</dbReference>
<dbReference type="SMART" id="SM01130">
    <property type="entry name" value="DHDPS"/>
    <property type="match status" value="1"/>
</dbReference>
<dbReference type="GO" id="GO:0047448">
    <property type="term" value="F:5-dehydro-4-deoxyglucarate dehydratase activity"/>
    <property type="evidence" value="ECO:0007669"/>
    <property type="project" value="UniProtKB-EC"/>
</dbReference>
<dbReference type="Gene3D" id="3.20.20.70">
    <property type="entry name" value="Aldolase class I"/>
    <property type="match status" value="1"/>
</dbReference>
<dbReference type="SUPFAM" id="SSF51569">
    <property type="entry name" value="Aldolase"/>
    <property type="match status" value="1"/>
</dbReference>
<dbReference type="PIRSF" id="PIRSF001365">
    <property type="entry name" value="DHDPS"/>
    <property type="match status" value="1"/>
</dbReference>
<evidence type="ECO:0000313" key="4">
    <source>
        <dbReference type="EMBL" id="WNH10423.1"/>
    </source>
</evidence>
<reference evidence="4 5" key="1">
    <citation type="submission" date="2023-09" db="EMBL/GenBank/DDBJ databases">
        <title>Thalassobella suaedae gen. nov., sp. nov., a marine bacterium of the family Flavobacteriaceae isolated from a halophyte Suaeda japonica.</title>
        <authorList>
            <person name="Lee S.Y."/>
            <person name="Hwang C.Y."/>
        </authorList>
    </citation>
    <scope>NUCLEOTIDE SEQUENCE [LARGE SCALE GENOMIC DNA]</scope>
    <source>
        <strain evidence="4 5">HL-DH14</strain>
    </source>
</reference>
<dbReference type="CDD" id="cd00408">
    <property type="entry name" value="DHDPS-like"/>
    <property type="match status" value="1"/>
</dbReference>
<keyword evidence="2 3" id="KW-0456">Lyase</keyword>
<dbReference type="RefSeq" id="WP_415866690.1">
    <property type="nucleotide sequence ID" value="NZ_CP134537.1"/>
</dbReference>
<dbReference type="GO" id="GO:0008747">
    <property type="term" value="F:N-acetylneuraminate lyase activity"/>
    <property type="evidence" value="ECO:0007669"/>
    <property type="project" value="UniProtKB-EC"/>
</dbReference>
<evidence type="ECO:0000256" key="3">
    <source>
        <dbReference type="PIRNR" id="PIRNR001365"/>
    </source>
</evidence>
<evidence type="ECO:0000256" key="2">
    <source>
        <dbReference type="ARBA" id="ARBA00023239"/>
    </source>
</evidence>
<proteinExistence type="inferred from homology"/>
<comment type="similarity">
    <text evidence="1 3">Belongs to the DapA family.</text>
</comment>
<dbReference type="EC" id="4.2.1.41" evidence="4"/>
<name>A0ABY9XWT9_9FLAO</name>
<sequence length="282" mass="31312">MQKRFSGVVVPMITPLNKDLTVDVVAVKRIVTLFSKNNIHPLVLGTTGESSSINENESIKLVEAAVKAKGENQCIYAGIVGNQVSDLINRGNAYIALGADCVVATLPSYYGLTPDQMTIFYKTLADKISGPIMLYNITATTQMSIPFEVVSKLSNHPNIWGLKDSERDLNRMKNFINEYKENEKFSYFCGWGAQSAGSLKLGADGIVPSTGNYVPEMYKELYNAALDKEWNVCSKWQNETDLIAQQYQKDKTLGQSLAVLKSLMQKKELCNKTMMPPLTEVE</sequence>
<evidence type="ECO:0000313" key="5">
    <source>
        <dbReference type="Proteomes" id="UP001302806"/>
    </source>
</evidence>
<dbReference type="Proteomes" id="UP001302806">
    <property type="component" value="Chromosome"/>
</dbReference>
<dbReference type="EC" id="4.3.3.7" evidence="4"/>